<dbReference type="Pfam" id="PF01706">
    <property type="entry name" value="FliG_C"/>
    <property type="match status" value="1"/>
</dbReference>
<organism evidence="15 16">
    <name type="scientific">Thalassobius vesicularis</name>
    <dbReference type="NCBI Taxonomy" id="1294297"/>
    <lineage>
        <taxon>Bacteria</taxon>
        <taxon>Pseudomonadati</taxon>
        <taxon>Pseudomonadota</taxon>
        <taxon>Alphaproteobacteria</taxon>
        <taxon>Rhodobacterales</taxon>
        <taxon>Roseobacteraceae</taxon>
        <taxon>Thalassovita</taxon>
    </lineage>
</organism>
<name>A0A4S3M7G3_9RHOB</name>
<keyword evidence="7" id="KW-0283">Flagellar rotation</keyword>
<dbReference type="PRINTS" id="PR00954">
    <property type="entry name" value="FLGMOTORFLIG"/>
</dbReference>
<dbReference type="Proteomes" id="UP000306113">
    <property type="component" value="Unassembled WGS sequence"/>
</dbReference>
<evidence type="ECO:0000256" key="10">
    <source>
        <dbReference type="ARBA" id="ARBA00025598"/>
    </source>
</evidence>
<dbReference type="SUPFAM" id="SSF48029">
    <property type="entry name" value="FliG"/>
    <property type="match status" value="1"/>
</dbReference>
<keyword evidence="16" id="KW-1185">Reference proteome</keyword>
<dbReference type="InterPro" id="IPR000090">
    <property type="entry name" value="Flg_Motor_Flig"/>
</dbReference>
<dbReference type="InterPro" id="IPR028263">
    <property type="entry name" value="FliG_N"/>
</dbReference>
<dbReference type="PANTHER" id="PTHR30534">
    <property type="entry name" value="FLAGELLAR MOTOR SWITCH PROTEIN FLIG"/>
    <property type="match status" value="1"/>
</dbReference>
<protein>
    <recommendedName>
        <fullName evidence="4">Flagellar motor switch protein FliG</fullName>
    </recommendedName>
</protein>
<dbReference type="Pfam" id="PF14842">
    <property type="entry name" value="FliG_N"/>
    <property type="match status" value="1"/>
</dbReference>
<dbReference type="GO" id="GO:0006935">
    <property type="term" value="P:chemotaxis"/>
    <property type="evidence" value="ECO:0007669"/>
    <property type="project" value="UniProtKB-KW"/>
</dbReference>
<dbReference type="Gene3D" id="1.10.220.30">
    <property type="match status" value="3"/>
</dbReference>
<feature type="region of interest" description="Disordered" evidence="11">
    <location>
        <begin position="1"/>
        <end position="34"/>
    </location>
</feature>
<comment type="similarity">
    <text evidence="3">Belongs to the FliG family.</text>
</comment>
<keyword evidence="6" id="KW-0145">Chemotaxis</keyword>
<keyword evidence="15" id="KW-0966">Cell projection</keyword>
<dbReference type="OrthoDB" id="7616820at2"/>
<evidence type="ECO:0000256" key="11">
    <source>
        <dbReference type="SAM" id="MobiDB-lite"/>
    </source>
</evidence>
<dbReference type="RefSeq" id="WP_136340087.1">
    <property type="nucleotide sequence ID" value="NZ_SSMD01000007.1"/>
</dbReference>
<feature type="domain" description="Flagellar motor switch protein FliG middle" evidence="13">
    <location>
        <begin position="145"/>
        <end position="214"/>
    </location>
</feature>
<proteinExistence type="inferred from homology"/>
<dbReference type="EMBL" id="SSMD01000007">
    <property type="protein sequence ID" value="THD72689.1"/>
    <property type="molecule type" value="Genomic_DNA"/>
</dbReference>
<evidence type="ECO:0000259" key="14">
    <source>
        <dbReference type="Pfam" id="PF14842"/>
    </source>
</evidence>
<dbReference type="Pfam" id="PF14841">
    <property type="entry name" value="FliG_M"/>
    <property type="match status" value="1"/>
</dbReference>
<dbReference type="GO" id="GO:0005886">
    <property type="term" value="C:plasma membrane"/>
    <property type="evidence" value="ECO:0007669"/>
    <property type="project" value="UniProtKB-SubCell"/>
</dbReference>
<comment type="function">
    <text evidence="10">FliG is one of three proteins (FliG, FliN, FliM) that forms the rotor-mounted switch complex (C ring), located at the base of the basal body. This complex interacts with the CheY and CheZ chemotaxis proteins, in addition to contacting components of the motor that determine the direction of flagellar rotation.</text>
</comment>
<keyword evidence="8" id="KW-0472">Membrane</keyword>
<comment type="subcellular location">
    <subcellularLocation>
        <location evidence="1">Bacterial flagellum basal body</location>
    </subcellularLocation>
    <subcellularLocation>
        <location evidence="2">Cell membrane</location>
        <topology evidence="2">Peripheral membrane protein</topology>
        <orientation evidence="2">Cytoplasmic side</orientation>
    </subcellularLocation>
</comment>
<evidence type="ECO:0000256" key="5">
    <source>
        <dbReference type="ARBA" id="ARBA00022475"/>
    </source>
</evidence>
<gene>
    <name evidence="15" type="ORF">E7681_14800</name>
</gene>
<dbReference type="GO" id="GO:0009425">
    <property type="term" value="C:bacterial-type flagellum basal body"/>
    <property type="evidence" value="ECO:0007669"/>
    <property type="project" value="UniProtKB-SubCell"/>
</dbReference>
<keyword evidence="5" id="KW-1003">Cell membrane</keyword>
<dbReference type="InterPro" id="IPR011002">
    <property type="entry name" value="FliG_a-hlx"/>
</dbReference>
<feature type="domain" description="Flagellar motor switch protein FliG N-terminal" evidence="14">
    <location>
        <begin position="32"/>
        <end position="134"/>
    </location>
</feature>
<evidence type="ECO:0000256" key="2">
    <source>
        <dbReference type="ARBA" id="ARBA00004413"/>
    </source>
</evidence>
<dbReference type="AlphaFoldDB" id="A0A4S3M7G3"/>
<dbReference type="GO" id="GO:0071973">
    <property type="term" value="P:bacterial-type flagellum-dependent cell motility"/>
    <property type="evidence" value="ECO:0007669"/>
    <property type="project" value="InterPro"/>
</dbReference>
<reference evidence="15 16" key="1">
    <citation type="submission" date="2019-04" db="EMBL/GenBank/DDBJ databases">
        <title>Draft genome sequence of Youngimonas vesicularis.</title>
        <authorList>
            <person name="Hameed A."/>
        </authorList>
    </citation>
    <scope>NUCLEOTIDE SEQUENCE [LARGE SCALE GENOMIC DNA]</scope>
    <source>
        <strain evidence="15 16">CC-AMW-E</strain>
    </source>
</reference>
<evidence type="ECO:0000256" key="3">
    <source>
        <dbReference type="ARBA" id="ARBA00010299"/>
    </source>
</evidence>
<keyword evidence="15" id="KW-0282">Flagellum</keyword>
<dbReference type="GO" id="GO:0003774">
    <property type="term" value="F:cytoskeletal motor activity"/>
    <property type="evidence" value="ECO:0007669"/>
    <property type="project" value="InterPro"/>
</dbReference>
<dbReference type="InterPro" id="IPR023087">
    <property type="entry name" value="Flg_Motor_Flig_C"/>
</dbReference>
<evidence type="ECO:0000256" key="6">
    <source>
        <dbReference type="ARBA" id="ARBA00022500"/>
    </source>
</evidence>
<evidence type="ECO:0000313" key="16">
    <source>
        <dbReference type="Proteomes" id="UP000306113"/>
    </source>
</evidence>
<evidence type="ECO:0000256" key="4">
    <source>
        <dbReference type="ARBA" id="ARBA00021870"/>
    </source>
</evidence>
<evidence type="ECO:0000256" key="7">
    <source>
        <dbReference type="ARBA" id="ARBA00022779"/>
    </source>
</evidence>
<evidence type="ECO:0000256" key="9">
    <source>
        <dbReference type="ARBA" id="ARBA00023143"/>
    </source>
</evidence>
<keyword evidence="9" id="KW-0975">Bacterial flagellum</keyword>
<dbReference type="InterPro" id="IPR032779">
    <property type="entry name" value="FliG_M"/>
</dbReference>
<dbReference type="PANTHER" id="PTHR30534:SF0">
    <property type="entry name" value="FLAGELLAR MOTOR SWITCH PROTEIN FLIG"/>
    <property type="match status" value="1"/>
</dbReference>
<evidence type="ECO:0000256" key="1">
    <source>
        <dbReference type="ARBA" id="ARBA00004117"/>
    </source>
</evidence>
<evidence type="ECO:0000259" key="12">
    <source>
        <dbReference type="Pfam" id="PF01706"/>
    </source>
</evidence>
<comment type="caution">
    <text evidence="15">The sequence shown here is derived from an EMBL/GenBank/DDBJ whole genome shotgun (WGS) entry which is preliminary data.</text>
</comment>
<sequence>MSETKQLARITPAKKEVPAPAVPSPQRRKSGLSRRQKAAIMVRFLLSEGADLDFSALPEALQAELTLQLGDMRLIDRETLASVVAEFAGQLEEIGVTFPHDLAGALMMLDGRIHPRTAARLRKQAGVRQYADPWDRIRALDCAALVPIFEEESTEVAAVVMSKLDVPRAAEVLALLPGDKARRITYAMSLTGAVTPDAVDRIGLSLAAQLDARPERAFEDGPDKRVGAILNYSPSATRDELLAALEGDDADFAAQVRKAIFTFADIPARITPLDVPKITRSVDQSVLVAALAHASASGVQEAVDHILSNLSGRMADALREEIAEAGTIKPKSGEEAMSAVVSGIRQLEMSGEITLITEDEDG</sequence>
<evidence type="ECO:0000313" key="15">
    <source>
        <dbReference type="EMBL" id="THD72689.1"/>
    </source>
</evidence>
<evidence type="ECO:0000259" key="13">
    <source>
        <dbReference type="Pfam" id="PF14841"/>
    </source>
</evidence>
<feature type="domain" description="Flagellar motor switch protein FliG C-terminal" evidence="12">
    <location>
        <begin position="244"/>
        <end position="355"/>
    </location>
</feature>
<keyword evidence="15" id="KW-0969">Cilium</keyword>
<accession>A0A4S3M7G3</accession>
<evidence type="ECO:0000256" key="8">
    <source>
        <dbReference type="ARBA" id="ARBA00023136"/>
    </source>
</evidence>